<dbReference type="AlphaFoldDB" id="A0A1I1Y884"/>
<dbReference type="RefSeq" id="WP_092956258.1">
    <property type="nucleotide sequence ID" value="NZ_FOMQ01000016.1"/>
</dbReference>
<dbReference type="SUPFAM" id="SSF53850">
    <property type="entry name" value="Periplasmic binding protein-like II"/>
    <property type="match status" value="1"/>
</dbReference>
<keyword evidence="3" id="KW-0675">Receptor</keyword>
<dbReference type="Pfam" id="PF03401">
    <property type="entry name" value="TctC"/>
    <property type="match status" value="1"/>
</dbReference>
<evidence type="ECO:0000313" key="3">
    <source>
        <dbReference type="EMBL" id="SFE15786.1"/>
    </source>
</evidence>
<gene>
    <name evidence="3" type="ORF">SAMN04489710_11653</name>
</gene>
<protein>
    <submittedName>
        <fullName evidence="3">Tripartite-type tricarboxylate transporter, receptor component TctC</fullName>
    </submittedName>
</protein>
<dbReference type="InterPro" id="IPR042100">
    <property type="entry name" value="Bug_dom1"/>
</dbReference>
<organism evidence="3 4">
    <name type="scientific">Paracidovorax konjaci</name>
    <dbReference type="NCBI Taxonomy" id="32040"/>
    <lineage>
        <taxon>Bacteria</taxon>
        <taxon>Pseudomonadati</taxon>
        <taxon>Pseudomonadota</taxon>
        <taxon>Betaproteobacteria</taxon>
        <taxon>Burkholderiales</taxon>
        <taxon>Comamonadaceae</taxon>
        <taxon>Paracidovorax</taxon>
    </lineage>
</organism>
<name>A0A1I1Y884_9BURK</name>
<dbReference type="InterPro" id="IPR005064">
    <property type="entry name" value="BUG"/>
</dbReference>
<reference evidence="4" key="1">
    <citation type="submission" date="2016-10" db="EMBL/GenBank/DDBJ databases">
        <authorList>
            <person name="Varghese N."/>
            <person name="Submissions S."/>
        </authorList>
    </citation>
    <scope>NUCLEOTIDE SEQUENCE [LARGE SCALE GENOMIC DNA]</scope>
    <source>
        <strain evidence="4">DSM 7481</strain>
    </source>
</reference>
<keyword evidence="2" id="KW-0732">Signal</keyword>
<dbReference type="OrthoDB" id="8678477at2"/>
<dbReference type="Proteomes" id="UP000199517">
    <property type="component" value="Unassembled WGS sequence"/>
</dbReference>
<dbReference type="STRING" id="32040.SAMN04489710_11653"/>
<sequence length="330" mass="34141">MTKYLLPSRRTGVAFLLAVAASGPWSAACAEGYPSRPIQLVVPFPAGGAVDIVGRLIGKPLGDHLGQPVVVENKAGAGTIVGAAFVANAPADGYTLLISSGSTFTGNPALNPRLPYDPVRSYEPIGLVARVPLVLLAHRDVPAGSLAEVIAAVKRAPDKFSYGSFGNGTTGHFAGELLWAATGIRPMHVPYRGSAPAMADLMGGQIPFTIDTVAAALPQLKAGKIKAIAVMGATRATQLPDVPTVAESGFPGFAADSWLAVVAPRGLPPDARGRLQKAVGEVVAAPAVRSRLIASGLEPAYEPADAVMARIEDELPRMRAIAQRANIRPE</sequence>
<dbReference type="PANTHER" id="PTHR42928:SF5">
    <property type="entry name" value="BLR1237 PROTEIN"/>
    <property type="match status" value="1"/>
</dbReference>
<dbReference type="PROSITE" id="PS51257">
    <property type="entry name" value="PROKAR_LIPOPROTEIN"/>
    <property type="match status" value="1"/>
</dbReference>
<dbReference type="CDD" id="cd13578">
    <property type="entry name" value="PBP2_Bug27"/>
    <property type="match status" value="1"/>
</dbReference>
<keyword evidence="4" id="KW-1185">Reference proteome</keyword>
<dbReference type="PANTHER" id="PTHR42928">
    <property type="entry name" value="TRICARBOXYLATE-BINDING PROTEIN"/>
    <property type="match status" value="1"/>
</dbReference>
<dbReference type="PIRSF" id="PIRSF017082">
    <property type="entry name" value="YflP"/>
    <property type="match status" value="1"/>
</dbReference>
<feature type="chain" id="PRO_5011710040" evidence="2">
    <location>
        <begin position="28"/>
        <end position="330"/>
    </location>
</feature>
<proteinExistence type="inferred from homology"/>
<comment type="similarity">
    <text evidence="1">Belongs to the UPF0065 (bug) family.</text>
</comment>
<accession>A0A1I1Y884</accession>
<feature type="signal peptide" evidence="2">
    <location>
        <begin position="1"/>
        <end position="27"/>
    </location>
</feature>
<evidence type="ECO:0000313" key="4">
    <source>
        <dbReference type="Proteomes" id="UP000199517"/>
    </source>
</evidence>
<dbReference type="Gene3D" id="3.40.190.150">
    <property type="entry name" value="Bordetella uptake gene, domain 1"/>
    <property type="match status" value="1"/>
</dbReference>
<evidence type="ECO:0000256" key="2">
    <source>
        <dbReference type="SAM" id="SignalP"/>
    </source>
</evidence>
<evidence type="ECO:0000256" key="1">
    <source>
        <dbReference type="ARBA" id="ARBA00006987"/>
    </source>
</evidence>
<dbReference type="Gene3D" id="3.40.190.10">
    <property type="entry name" value="Periplasmic binding protein-like II"/>
    <property type="match status" value="1"/>
</dbReference>
<dbReference type="EMBL" id="FOMQ01000016">
    <property type="protein sequence ID" value="SFE15786.1"/>
    <property type="molecule type" value="Genomic_DNA"/>
</dbReference>